<dbReference type="OrthoDB" id="5772680at2"/>
<feature type="transmembrane region" description="Helical" evidence="6">
    <location>
        <begin position="306"/>
        <end position="331"/>
    </location>
</feature>
<evidence type="ECO:0000256" key="1">
    <source>
        <dbReference type="ARBA" id="ARBA00004162"/>
    </source>
</evidence>
<protein>
    <submittedName>
        <fullName evidence="10">Uncharacterized protein</fullName>
    </submittedName>
</protein>
<name>A4BZ46_9FLAO</name>
<dbReference type="RefSeq" id="WP_004570107.1">
    <property type="nucleotide sequence ID" value="NZ_CH724148.1"/>
</dbReference>
<dbReference type="GO" id="GO:0005886">
    <property type="term" value="C:plasma membrane"/>
    <property type="evidence" value="ECO:0007669"/>
    <property type="project" value="UniProtKB-SubCell"/>
</dbReference>
<dbReference type="HOGENOM" id="CLU_017085_0_0_10"/>
<evidence type="ECO:0000313" key="11">
    <source>
        <dbReference type="Proteomes" id="UP000003053"/>
    </source>
</evidence>
<feature type="transmembrane region" description="Helical" evidence="6">
    <location>
        <begin position="343"/>
        <end position="362"/>
    </location>
</feature>
<dbReference type="EMBL" id="AAOG01000002">
    <property type="protein sequence ID" value="EAR12439.1"/>
    <property type="molecule type" value="Genomic_DNA"/>
</dbReference>
<proteinExistence type="predicted"/>
<feature type="domain" description="Phage shock protein PspC N-terminal" evidence="7">
    <location>
        <begin position="108"/>
        <end position="165"/>
    </location>
</feature>
<evidence type="ECO:0000256" key="2">
    <source>
        <dbReference type="ARBA" id="ARBA00022475"/>
    </source>
</evidence>
<keyword evidence="4 6" id="KW-1133">Transmembrane helix</keyword>
<dbReference type="PANTHER" id="PTHR33885">
    <property type="entry name" value="PHAGE SHOCK PROTEIN C"/>
    <property type="match status" value="1"/>
</dbReference>
<feature type="transmembrane region" description="Helical" evidence="6">
    <location>
        <begin position="256"/>
        <end position="279"/>
    </location>
</feature>
<evidence type="ECO:0000259" key="7">
    <source>
        <dbReference type="Pfam" id="PF04024"/>
    </source>
</evidence>
<organism evidence="10 11">
    <name type="scientific">Polaribacter irgensii 23-P</name>
    <dbReference type="NCBI Taxonomy" id="313594"/>
    <lineage>
        <taxon>Bacteria</taxon>
        <taxon>Pseudomonadati</taxon>
        <taxon>Bacteroidota</taxon>
        <taxon>Flavobacteriia</taxon>
        <taxon>Flavobacteriales</taxon>
        <taxon>Flavobacteriaceae</taxon>
    </lineage>
</organism>
<evidence type="ECO:0000259" key="8">
    <source>
        <dbReference type="Pfam" id="PF22571"/>
    </source>
</evidence>
<dbReference type="AlphaFoldDB" id="A4BZ46"/>
<feature type="transmembrane region" description="Helical" evidence="6">
    <location>
        <begin position="135"/>
        <end position="162"/>
    </location>
</feature>
<dbReference type="Proteomes" id="UP000003053">
    <property type="component" value="Unassembled WGS sequence"/>
</dbReference>
<dbReference type="PANTHER" id="PTHR33885:SF3">
    <property type="entry name" value="PHAGE SHOCK PROTEIN C"/>
    <property type="match status" value="1"/>
</dbReference>
<gene>
    <name evidence="10" type="ORF">PI23P_07435</name>
</gene>
<comment type="caution">
    <text evidence="10">The sequence shown here is derived from an EMBL/GenBank/DDBJ whole genome shotgun (WGS) entry which is preliminary data.</text>
</comment>
<comment type="subcellular location">
    <subcellularLocation>
        <location evidence="1">Cell membrane</location>
        <topology evidence="1">Single-pass membrane protein</topology>
    </subcellularLocation>
</comment>
<dbReference type="InterPro" id="IPR054321">
    <property type="entry name" value="PspC-rel_TM"/>
</dbReference>
<evidence type="ECO:0000259" key="9">
    <source>
        <dbReference type="Pfam" id="PF22744"/>
    </source>
</evidence>
<evidence type="ECO:0000256" key="6">
    <source>
        <dbReference type="SAM" id="Phobius"/>
    </source>
</evidence>
<evidence type="ECO:0000256" key="4">
    <source>
        <dbReference type="ARBA" id="ARBA00022989"/>
    </source>
</evidence>
<reference evidence="10 11" key="1">
    <citation type="submission" date="2006-02" db="EMBL/GenBank/DDBJ databases">
        <authorList>
            <person name="Murray A."/>
            <person name="Staley J."/>
            <person name="Ferriera S."/>
            <person name="Johnson J."/>
            <person name="Kravitz S."/>
            <person name="Halpern A."/>
            <person name="Remington K."/>
            <person name="Beeson K."/>
            <person name="Tran B."/>
            <person name="Rogers Y.-H."/>
            <person name="Friedman R."/>
            <person name="Venter J.C."/>
        </authorList>
    </citation>
    <scope>NUCLEOTIDE SEQUENCE [LARGE SCALE GENOMIC DNA]</scope>
    <source>
        <strain evidence="10 11">23-P</strain>
    </source>
</reference>
<feature type="domain" description="PspC-related transmembrane region" evidence="8">
    <location>
        <begin position="229"/>
        <end position="367"/>
    </location>
</feature>
<evidence type="ECO:0000313" key="10">
    <source>
        <dbReference type="EMBL" id="EAR12439.1"/>
    </source>
</evidence>
<dbReference type="Pfam" id="PF04024">
    <property type="entry name" value="PspC"/>
    <property type="match status" value="1"/>
</dbReference>
<dbReference type="STRING" id="313594.PI23P_07435"/>
<dbReference type="Pfam" id="PF22571">
    <property type="entry name" value="LiaI-LiaF-TM_PspC"/>
    <property type="match status" value="1"/>
</dbReference>
<dbReference type="InterPro" id="IPR054319">
    <property type="entry name" value="PspC-rel_ToastRack"/>
</dbReference>
<keyword evidence="5 6" id="KW-0472">Membrane</keyword>
<keyword evidence="11" id="KW-1185">Reference proteome</keyword>
<keyword evidence="3 6" id="KW-0812">Transmembrane</keyword>
<evidence type="ECO:0000256" key="3">
    <source>
        <dbReference type="ARBA" id="ARBA00022692"/>
    </source>
</evidence>
<accession>A4BZ46</accession>
<keyword evidence="2" id="KW-1003">Cell membrane</keyword>
<dbReference type="Pfam" id="PF22744">
    <property type="entry name" value="Toast-rack_PspC-Cterm"/>
    <property type="match status" value="1"/>
</dbReference>
<dbReference type="InterPro" id="IPR007168">
    <property type="entry name" value="Phageshock_PspC_N"/>
</dbReference>
<feature type="domain" description="PspC-related ToastRack" evidence="9">
    <location>
        <begin position="416"/>
        <end position="546"/>
    </location>
</feature>
<dbReference type="eggNOG" id="COG1983">
    <property type="taxonomic scope" value="Bacteria"/>
</dbReference>
<evidence type="ECO:0000256" key="5">
    <source>
        <dbReference type="ARBA" id="ARBA00023136"/>
    </source>
</evidence>
<sequence>MNKTININLGGFFFHIDEIAYEKLRRYLNSISSSLSDDSQGRNEIISDIEARISELLSEKIKDSRQVVSESDIEDIIVIMGQPEDYSEPEASYSEPNFSQSKNNATGKKLFRDGEDKFLGGVASGIAHYFNMDTIWIRLGLLALFFGAGFGILIYSILWILLPEARTTAEKLQMHGEAVNIDNIEKKIREEFTNVSDSVRSAAHHASDKIKDGAHEFSEKIGQTFSGKKKKNNGLQDFINTIEKIIRIFFKIFGKFIGFLLVFTAATVILCLIIGGFSIGSFEFLNIESNFISYPDFFYAATLPRWMLTISLLTLIGIPFLILLVLGLRILSSNLKRFSKTASLTLLGIWFIALLIVIFTAVEFGTNHSNFGKYVQKYPLKIASKDTLVLKIRNDDAIHYQHNLKRNSKKHEVEVNGNLLIYTNDIHLNIKRSTSNAAYLIIQKTSYAASSAKARKSAEEIKYEYTIEKNNLILNAFFLTDLKNVFKDEEVEITVYVPEKTIIYLDNSVKKFLSDVKNKTNMYDGDMANHHFKMTNTVLTCTDCNSTILEEASL</sequence>
<dbReference type="InterPro" id="IPR052027">
    <property type="entry name" value="PspC"/>
</dbReference>